<dbReference type="EMBL" id="KL596645">
    <property type="protein sequence ID" value="KER31536.1"/>
    <property type="molecule type" value="Genomic_DNA"/>
</dbReference>
<keyword evidence="3" id="KW-1185">Reference proteome</keyword>
<gene>
    <name evidence="2" type="ORF">T265_02303</name>
</gene>
<dbReference type="InterPro" id="IPR055510">
    <property type="entry name" value="DUF7083"/>
</dbReference>
<name>A0A074ZWN6_OPIVI</name>
<dbReference type="GeneID" id="20316491"/>
<organism evidence="2 3">
    <name type="scientific">Opisthorchis viverrini</name>
    <name type="common">Southeast Asian liver fluke</name>
    <dbReference type="NCBI Taxonomy" id="6198"/>
    <lineage>
        <taxon>Eukaryota</taxon>
        <taxon>Metazoa</taxon>
        <taxon>Spiralia</taxon>
        <taxon>Lophotrochozoa</taxon>
        <taxon>Platyhelminthes</taxon>
        <taxon>Trematoda</taxon>
        <taxon>Digenea</taxon>
        <taxon>Opisthorchiida</taxon>
        <taxon>Opisthorchiata</taxon>
        <taxon>Opisthorchiidae</taxon>
        <taxon>Opisthorchis</taxon>
    </lineage>
</organism>
<evidence type="ECO:0000313" key="2">
    <source>
        <dbReference type="EMBL" id="KER31536.1"/>
    </source>
</evidence>
<evidence type="ECO:0000313" key="3">
    <source>
        <dbReference type="Proteomes" id="UP000054324"/>
    </source>
</evidence>
<protein>
    <recommendedName>
        <fullName evidence="1">DUF7083 domain-containing protein</fullName>
    </recommendedName>
</protein>
<accession>A0A074ZWN6</accession>
<sequence>MHATKTIEPPSSSRDAVVREINKFDFDPESGQVSAIPLKQPEDMFGTNFAQFNVARKVRLLLRKLSIVGSVVFANFMLLKPSRDLDFADSIKILNQIFVWHRDTGAIPVASGSPRLQDISAHLENFIPTPSSANLLGARRPEADPPSQLHRHPGPIPPKTERCSVCCA</sequence>
<dbReference type="Pfam" id="PF23309">
    <property type="entry name" value="DUF7083"/>
    <property type="match status" value="1"/>
</dbReference>
<feature type="domain" description="DUF7083" evidence="1">
    <location>
        <begin position="16"/>
        <end position="98"/>
    </location>
</feature>
<proteinExistence type="predicted"/>
<evidence type="ECO:0000259" key="1">
    <source>
        <dbReference type="Pfam" id="PF23309"/>
    </source>
</evidence>
<dbReference type="AlphaFoldDB" id="A0A074ZWN6"/>
<dbReference type="CTD" id="20316491"/>
<reference evidence="2 3" key="1">
    <citation type="submission" date="2013-11" db="EMBL/GenBank/DDBJ databases">
        <title>Opisthorchis viverrini - life in the bile duct.</title>
        <authorList>
            <person name="Young N.D."/>
            <person name="Nagarajan N."/>
            <person name="Lin S.J."/>
            <person name="Korhonen P.K."/>
            <person name="Jex A.R."/>
            <person name="Hall R.S."/>
            <person name="Safavi-Hemami H."/>
            <person name="Kaewkong W."/>
            <person name="Bertrand D."/>
            <person name="Gao S."/>
            <person name="Seet Q."/>
            <person name="Wongkham S."/>
            <person name="Teh B.T."/>
            <person name="Wongkham C."/>
            <person name="Intapan P.M."/>
            <person name="Maleewong W."/>
            <person name="Yang X."/>
            <person name="Hu M."/>
            <person name="Wang Z."/>
            <person name="Hofmann A."/>
            <person name="Sternberg P.W."/>
            <person name="Tan P."/>
            <person name="Wang J."/>
            <person name="Gasser R.B."/>
        </authorList>
    </citation>
    <scope>NUCLEOTIDE SEQUENCE [LARGE SCALE GENOMIC DNA]</scope>
</reference>
<dbReference type="KEGG" id="ovi:T265_02303"/>
<dbReference type="RefSeq" id="XP_009164771.1">
    <property type="nucleotide sequence ID" value="XM_009166507.1"/>
</dbReference>
<dbReference type="Proteomes" id="UP000054324">
    <property type="component" value="Unassembled WGS sequence"/>
</dbReference>